<evidence type="ECO:0000256" key="6">
    <source>
        <dbReference type="ARBA" id="ARBA00023136"/>
    </source>
</evidence>
<dbReference type="AlphaFoldDB" id="A0A4Q2U6Q4"/>
<feature type="compositionally biased region" description="Low complexity" evidence="7">
    <location>
        <begin position="39"/>
        <end position="52"/>
    </location>
</feature>
<evidence type="ECO:0000313" key="10">
    <source>
        <dbReference type="EMBL" id="RYC31558.1"/>
    </source>
</evidence>
<feature type="transmembrane region" description="Helical" evidence="8">
    <location>
        <begin position="160"/>
        <end position="180"/>
    </location>
</feature>
<sequence length="304" mass="31562">MPPARHGSWRTARAGWPSWRPTRSGPSRRPSGPRRGSRSRPASRAWPSTAATSSTSASTSVISLAMTHPRHLRRASGAAVLALFVLVLAVVAFGDRSAATAAGHEAPALRAFGETVSWLGLSGYMLALSAAAAAAAVALMRRADRPERRARLRGCAERAVFVFAAVAASGLLCQAIKHVVGRARPRFLVDQGAFAFHGPSLRAGIDSFPSGHSTSIFAAATALGLLAPRWRGPLYAVAVAVCAARVVAGAHYPSDTVAGAFLGSVVTLWVARSFALRGIAVAADPGAPRPHLLQAPTVPKRAAP</sequence>
<evidence type="ECO:0000259" key="9">
    <source>
        <dbReference type="SMART" id="SM00014"/>
    </source>
</evidence>
<dbReference type="SUPFAM" id="SSF48317">
    <property type="entry name" value="Acid phosphatase/Vanadium-dependent haloperoxidase"/>
    <property type="match status" value="1"/>
</dbReference>
<evidence type="ECO:0000256" key="5">
    <source>
        <dbReference type="ARBA" id="ARBA00022989"/>
    </source>
</evidence>
<evidence type="ECO:0000256" key="2">
    <source>
        <dbReference type="ARBA" id="ARBA00022475"/>
    </source>
</evidence>
<dbReference type="InterPro" id="IPR036938">
    <property type="entry name" value="PAP2/HPO_sf"/>
</dbReference>
<evidence type="ECO:0000256" key="7">
    <source>
        <dbReference type="SAM" id="MobiDB-lite"/>
    </source>
</evidence>
<keyword evidence="3 8" id="KW-0812">Transmembrane</keyword>
<keyword evidence="5 8" id="KW-1133">Transmembrane helix</keyword>
<keyword evidence="4" id="KW-0378">Hydrolase</keyword>
<gene>
    <name evidence="10" type="ORF">D3273_13030</name>
</gene>
<feature type="domain" description="Phosphatidic acid phosphatase type 2/haloperoxidase" evidence="9">
    <location>
        <begin position="158"/>
        <end position="271"/>
    </location>
</feature>
<feature type="transmembrane region" description="Helical" evidence="8">
    <location>
        <begin position="75"/>
        <end position="94"/>
    </location>
</feature>
<evidence type="ECO:0000256" key="8">
    <source>
        <dbReference type="SAM" id="Phobius"/>
    </source>
</evidence>
<dbReference type="PANTHER" id="PTHR14969">
    <property type="entry name" value="SPHINGOSINE-1-PHOSPHATE PHOSPHOHYDROLASE"/>
    <property type="match status" value="1"/>
</dbReference>
<keyword evidence="6 8" id="KW-0472">Membrane</keyword>
<proteinExistence type="predicted"/>
<keyword evidence="11" id="KW-1185">Reference proteome</keyword>
<dbReference type="Gene3D" id="1.20.144.10">
    <property type="entry name" value="Phosphatidic acid phosphatase type 2/haloperoxidase"/>
    <property type="match status" value="1"/>
</dbReference>
<evidence type="ECO:0000256" key="4">
    <source>
        <dbReference type="ARBA" id="ARBA00022801"/>
    </source>
</evidence>
<organism evidence="10 11">
    <name type="scientific">Lichenibacterium minor</name>
    <dbReference type="NCBI Taxonomy" id="2316528"/>
    <lineage>
        <taxon>Bacteria</taxon>
        <taxon>Pseudomonadati</taxon>
        <taxon>Pseudomonadota</taxon>
        <taxon>Alphaproteobacteria</taxon>
        <taxon>Hyphomicrobiales</taxon>
        <taxon>Lichenihabitantaceae</taxon>
        <taxon>Lichenibacterium</taxon>
    </lineage>
</organism>
<evidence type="ECO:0000313" key="11">
    <source>
        <dbReference type="Proteomes" id="UP000290759"/>
    </source>
</evidence>
<comment type="subcellular location">
    <subcellularLocation>
        <location evidence="1">Cell membrane</location>
        <topology evidence="1">Multi-pass membrane protein</topology>
    </subcellularLocation>
</comment>
<dbReference type="Proteomes" id="UP000290759">
    <property type="component" value="Unassembled WGS sequence"/>
</dbReference>
<name>A0A4Q2U6Q4_9HYPH</name>
<dbReference type="PANTHER" id="PTHR14969:SF62">
    <property type="entry name" value="DECAPRENYLPHOSPHORYL-5-PHOSPHORIBOSE PHOSPHATASE RV3807C-RELATED"/>
    <property type="match status" value="1"/>
</dbReference>
<reference evidence="10 11" key="1">
    <citation type="submission" date="2018-12" db="EMBL/GenBank/DDBJ databases">
        <authorList>
            <person name="Grouzdev D.S."/>
            <person name="Krutkina M.S."/>
        </authorList>
    </citation>
    <scope>NUCLEOTIDE SEQUENCE [LARGE SCALE GENOMIC DNA]</scope>
    <source>
        <strain evidence="10 11">RmlP026</strain>
    </source>
</reference>
<accession>A0A4Q2U6Q4</accession>
<keyword evidence="2" id="KW-1003">Cell membrane</keyword>
<evidence type="ECO:0000256" key="3">
    <source>
        <dbReference type="ARBA" id="ARBA00022692"/>
    </source>
</evidence>
<protein>
    <submittedName>
        <fullName evidence="10">Phosphatase PAP2 family protein</fullName>
    </submittedName>
</protein>
<reference evidence="10 11" key="2">
    <citation type="submission" date="2019-02" db="EMBL/GenBank/DDBJ databases">
        <title>'Lichenibacterium ramalinii' gen. nov. sp. nov., 'Lichenibacterium minor' gen. nov. sp. nov.</title>
        <authorList>
            <person name="Pankratov T."/>
        </authorList>
    </citation>
    <scope>NUCLEOTIDE SEQUENCE [LARGE SCALE GENOMIC DNA]</scope>
    <source>
        <strain evidence="10 11">RmlP026</strain>
    </source>
</reference>
<feature type="compositionally biased region" description="Low complexity" evidence="7">
    <location>
        <begin position="16"/>
        <end position="30"/>
    </location>
</feature>
<dbReference type="GO" id="GO:0005886">
    <property type="term" value="C:plasma membrane"/>
    <property type="evidence" value="ECO:0007669"/>
    <property type="project" value="UniProtKB-SubCell"/>
</dbReference>
<dbReference type="InterPro" id="IPR000326">
    <property type="entry name" value="PAP2/HPO"/>
</dbReference>
<comment type="caution">
    <text evidence="10">The sequence shown here is derived from an EMBL/GenBank/DDBJ whole genome shotgun (WGS) entry which is preliminary data.</text>
</comment>
<feature type="transmembrane region" description="Helical" evidence="8">
    <location>
        <begin position="118"/>
        <end position="139"/>
    </location>
</feature>
<dbReference type="OrthoDB" id="9780507at2"/>
<feature type="region of interest" description="Disordered" evidence="7">
    <location>
        <begin position="1"/>
        <end position="52"/>
    </location>
</feature>
<dbReference type="SMART" id="SM00014">
    <property type="entry name" value="acidPPc"/>
    <property type="match status" value="1"/>
</dbReference>
<dbReference type="EMBL" id="QYBB01000013">
    <property type="protein sequence ID" value="RYC31558.1"/>
    <property type="molecule type" value="Genomic_DNA"/>
</dbReference>
<dbReference type="GO" id="GO:0016787">
    <property type="term" value="F:hydrolase activity"/>
    <property type="evidence" value="ECO:0007669"/>
    <property type="project" value="UniProtKB-KW"/>
</dbReference>
<evidence type="ECO:0000256" key="1">
    <source>
        <dbReference type="ARBA" id="ARBA00004651"/>
    </source>
</evidence>
<dbReference type="Pfam" id="PF01569">
    <property type="entry name" value="PAP2"/>
    <property type="match status" value="1"/>
</dbReference>